<proteinExistence type="predicted"/>
<protein>
    <submittedName>
        <fullName evidence="2">Uncharacterized protein</fullName>
    </submittedName>
</protein>
<feature type="region of interest" description="Disordered" evidence="1">
    <location>
        <begin position="29"/>
        <end position="171"/>
    </location>
</feature>
<sequence>MWWRCRRCRPPTWTATARPRLSCSSRACVGTPRGRWGPRRERRRRRRRRRRATRWWRMCGRRRPPAARRRPTRAPTPRPTLPSSSCATAPLSTAPGRWRGCPFGAPAWGGTSSPPPPRCASRRPTGAAAAPRAPAAGGACASPSARRTSSRRPRRRRRRSGAPNCGRLWTL</sequence>
<feature type="compositionally biased region" description="Basic residues" evidence="1">
    <location>
        <begin position="148"/>
        <end position="160"/>
    </location>
</feature>
<evidence type="ECO:0000313" key="2">
    <source>
        <dbReference type="EMBL" id="OSX80462.1"/>
    </source>
</evidence>
<reference evidence="2 3" key="1">
    <citation type="submission" date="2017-03" db="EMBL/GenBank/DDBJ databases">
        <title>WGS assembly of Porphyra umbilicalis.</title>
        <authorList>
            <person name="Brawley S.H."/>
            <person name="Blouin N.A."/>
            <person name="Ficko-Blean E."/>
            <person name="Wheeler G.L."/>
            <person name="Lohr M."/>
            <person name="Goodson H.V."/>
            <person name="Jenkins J.W."/>
            <person name="Blaby-Haas C.E."/>
            <person name="Helliwell K.E."/>
            <person name="Chan C."/>
            <person name="Marriage T."/>
            <person name="Bhattacharya D."/>
            <person name="Klein A.S."/>
            <person name="Badis Y."/>
            <person name="Brodie J."/>
            <person name="Cao Y."/>
            <person name="Collen J."/>
            <person name="Dittami S.M."/>
            <person name="Gachon C.M."/>
            <person name="Green B.R."/>
            <person name="Karpowicz S."/>
            <person name="Kim J.W."/>
            <person name="Kudahl U."/>
            <person name="Lin S."/>
            <person name="Michel G."/>
            <person name="Mittag M."/>
            <person name="Olson B.J."/>
            <person name="Pangilinan J."/>
            <person name="Peng Y."/>
            <person name="Qiu H."/>
            <person name="Shu S."/>
            <person name="Singer J.T."/>
            <person name="Smith A.G."/>
            <person name="Sprecher B.N."/>
            <person name="Wagner V."/>
            <person name="Wang W."/>
            <person name="Wang Z.-Y."/>
            <person name="Yan J."/>
            <person name="Yarish C."/>
            <person name="Zoeuner-Riek S."/>
            <person name="Zhuang Y."/>
            <person name="Zou Y."/>
            <person name="Lindquist E.A."/>
            <person name="Grimwood J."/>
            <person name="Barry K."/>
            <person name="Rokhsar D.S."/>
            <person name="Schmutz J."/>
            <person name="Stiller J.W."/>
            <person name="Grossman A.R."/>
            <person name="Prochnik S.E."/>
        </authorList>
    </citation>
    <scope>NUCLEOTIDE SEQUENCE [LARGE SCALE GENOMIC DNA]</scope>
    <source>
        <strain evidence="2">4086291</strain>
    </source>
</reference>
<feature type="compositionally biased region" description="Low complexity" evidence="1">
    <location>
        <begin position="122"/>
        <end position="147"/>
    </location>
</feature>
<keyword evidence="3" id="KW-1185">Reference proteome</keyword>
<gene>
    <name evidence="2" type="ORF">BU14_0052s0075</name>
</gene>
<dbReference type="AlphaFoldDB" id="A0A1X6PHY3"/>
<accession>A0A1X6PHY3</accession>
<name>A0A1X6PHY3_PORUM</name>
<feature type="compositionally biased region" description="Polar residues" evidence="1">
    <location>
        <begin position="81"/>
        <end position="91"/>
    </location>
</feature>
<dbReference type="Proteomes" id="UP000218209">
    <property type="component" value="Unassembled WGS sequence"/>
</dbReference>
<evidence type="ECO:0000256" key="1">
    <source>
        <dbReference type="SAM" id="MobiDB-lite"/>
    </source>
</evidence>
<feature type="compositionally biased region" description="Basic residues" evidence="1">
    <location>
        <begin position="36"/>
        <end position="72"/>
    </location>
</feature>
<organism evidence="2 3">
    <name type="scientific">Porphyra umbilicalis</name>
    <name type="common">Purple laver</name>
    <name type="synonym">Red alga</name>
    <dbReference type="NCBI Taxonomy" id="2786"/>
    <lineage>
        <taxon>Eukaryota</taxon>
        <taxon>Rhodophyta</taxon>
        <taxon>Bangiophyceae</taxon>
        <taxon>Bangiales</taxon>
        <taxon>Bangiaceae</taxon>
        <taxon>Porphyra</taxon>
    </lineage>
</organism>
<evidence type="ECO:0000313" key="3">
    <source>
        <dbReference type="Proteomes" id="UP000218209"/>
    </source>
</evidence>
<dbReference type="EMBL" id="KV918775">
    <property type="protein sequence ID" value="OSX80462.1"/>
    <property type="molecule type" value="Genomic_DNA"/>
</dbReference>